<accession>A3I1H5</accession>
<name>A3I1H5_9BACT</name>
<keyword evidence="1" id="KW-0812">Transmembrane</keyword>
<comment type="caution">
    <text evidence="2">The sequence shown here is derived from an EMBL/GenBank/DDBJ whole genome shotgun (WGS) entry which is preliminary data.</text>
</comment>
<gene>
    <name evidence="2" type="ORF">ALPR1_08453</name>
</gene>
<evidence type="ECO:0000313" key="2">
    <source>
        <dbReference type="EMBL" id="EAZ79641.2"/>
    </source>
</evidence>
<organism evidence="2 3">
    <name type="scientific">Algoriphagus machipongonensis</name>
    <dbReference type="NCBI Taxonomy" id="388413"/>
    <lineage>
        <taxon>Bacteria</taxon>
        <taxon>Pseudomonadati</taxon>
        <taxon>Bacteroidota</taxon>
        <taxon>Cytophagia</taxon>
        <taxon>Cytophagales</taxon>
        <taxon>Cyclobacteriaceae</taxon>
        <taxon>Algoriphagus</taxon>
    </lineage>
</organism>
<evidence type="ECO:0000313" key="3">
    <source>
        <dbReference type="Proteomes" id="UP000003919"/>
    </source>
</evidence>
<dbReference type="EMBL" id="AAXU02000001">
    <property type="protein sequence ID" value="EAZ79641.2"/>
    <property type="molecule type" value="Genomic_DNA"/>
</dbReference>
<keyword evidence="1" id="KW-0472">Membrane</keyword>
<evidence type="ECO:0000256" key="1">
    <source>
        <dbReference type="SAM" id="Phobius"/>
    </source>
</evidence>
<sequence>MAFEWVNNSDDLGFIQKVVLTGISFFITPLILKIELPKLKRVEIDETKITLTSLLTGRKKQFLTRELDGFKMSLQYAKGGPTYEIILIKNGRPIHGISSNYTKNFGEIKNKLKTQLKNLGIEEFKYFDFLIKRLKR</sequence>
<dbReference type="AlphaFoldDB" id="A3I1H5"/>
<dbReference type="Proteomes" id="UP000003919">
    <property type="component" value="Unassembled WGS sequence"/>
</dbReference>
<keyword evidence="3" id="KW-1185">Reference proteome</keyword>
<keyword evidence="1" id="KW-1133">Transmembrane helix</keyword>
<dbReference type="HOGENOM" id="CLU_1871034_0_0_10"/>
<reference evidence="2 3" key="1">
    <citation type="journal article" date="2011" name="J. Bacteriol.">
        <title>Complete genome sequence of Algoriphagus sp. PR1, bacterial prey of a colony-forming choanoflagellate.</title>
        <authorList>
            <person name="Alegado R.A."/>
            <person name="Ferriera S."/>
            <person name="Nusbaum C."/>
            <person name="Young S.K."/>
            <person name="Zeng Q."/>
            <person name="Imamovic A."/>
            <person name="Fairclough S.R."/>
            <person name="King N."/>
        </authorList>
    </citation>
    <scope>NUCLEOTIDE SEQUENCE [LARGE SCALE GENOMIC DNA]</scope>
    <source>
        <strain evidence="2 3">PR1</strain>
    </source>
</reference>
<feature type="transmembrane region" description="Helical" evidence="1">
    <location>
        <begin position="12"/>
        <end position="32"/>
    </location>
</feature>
<proteinExistence type="predicted"/>
<protein>
    <submittedName>
        <fullName evidence="2">Intimin</fullName>
    </submittedName>
</protein>